<dbReference type="InterPro" id="IPR036291">
    <property type="entry name" value="NAD(P)-bd_dom_sf"/>
</dbReference>
<dbReference type="RefSeq" id="WP_058930269.1">
    <property type="nucleotide sequence ID" value="NZ_CP013747.1"/>
</dbReference>
<evidence type="ECO:0000313" key="3">
    <source>
        <dbReference type="Proteomes" id="UP000065151"/>
    </source>
</evidence>
<sequence length="324" mass="34084">MKAIVQDVYGNADVLQLRDIPLPVPGDGEVLIRVRAAGVDQGVWHLMTGRPYLLRLFGFGLKKPKFPVRGREVAGVVEAVGAGVTRFQLGDEVFGTCEGSFAEFVCAREGRVATKPANLTFEEAAVAPISGVTALQAVRDAGQVTTGQKVLIIGAGGGVGSFAVQVAKAFGAAEVTGVCSTGKMELVRSLGADHVIDYTRDDFARAGQHYDVILDTAGNRPLSVLRRVLTPRGTLVIVGGEGGGNLTGGFERSMGAPLVSLFSGQKFKGLVSTENYRDLEALTMLIEAGSVKPAVDKVYALVEAPAAVEYMHEGRVRGKVVVSI</sequence>
<dbReference type="InterPro" id="IPR013154">
    <property type="entry name" value="ADH-like_N"/>
</dbReference>
<protein>
    <submittedName>
        <fullName evidence="2">NADPH:quinone reductase</fullName>
    </submittedName>
</protein>
<feature type="domain" description="Enoyl reductase (ER)" evidence="1">
    <location>
        <begin position="10"/>
        <end position="322"/>
    </location>
</feature>
<organism evidence="2">
    <name type="scientific">Pseudarthrobacter sulfonivorans</name>
    <dbReference type="NCBI Taxonomy" id="121292"/>
    <lineage>
        <taxon>Bacteria</taxon>
        <taxon>Bacillati</taxon>
        <taxon>Actinomycetota</taxon>
        <taxon>Actinomycetes</taxon>
        <taxon>Micrococcales</taxon>
        <taxon>Micrococcaceae</taxon>
        <taxon>Pseudarthrobacter</taxon>
    </lineage>
</organism>
<dbReference type="Pfam" id="PF13602">
    <property type="entry name" value="ADH_zinc_N_2"/>
    <property type="match status" value="1"/>
</dbReference>
<dbReference type="InterPro" id="IPR020843">
    <property type="entry name" value="ER"/>
</dbReference>
<evidence type="ECO:0000259" key="1">
    <source>
        <dbReference type="SMART" id="SM00829"/>
    </source>
</evidence>
<dbReference type="Gene3D" id="3.40.50.720">
    <property type="entry name" value="NAD(P)-binding Rossmann-like Domain"/>
    <property type="match status" value="1"/>
</dbReference>
<dbReference type="PANTHER" id="PTHR11695:SF648">
    <property type="entry name" value="ZINC-BINDING OXIDOREDUCTASE"/>
    <property type="match status" value="1"/>
</dbReference>
<gene>
    <name evidence="2" type="ORF">AU252_08085</name>
</gene>
<dbReference type="SUPFAM" id="SSF51735">
    <property type="entry name" value="NAD(P)-binding Rossmann-fold domains"/>
    <property type="match status" value="1"/>
</dbReference>
<dbReference type="PANTHER" id="PTHR11695">
    <property type="entry name" value="ALCOHOL DEHYDROGENASE RELATED"/>
    <property type="match status" value="1"/>
</dbReference>
<evidence type="ECO:0000313" key="2">
    <source>
        <dbReference type="EMBL" id="ALV41113.1"/>
    </source>
</evidence>
<dbReference type="Proteomes" id="UP000065151">
    <property type="component" value="Chromosome"/>
</dbReference>
<dbReference type="STRING" id="121292.AU252_08085"/>
<dbReference type="AlphaFoldDB" id="A0A0U3FBD6"/>
<dbReference type="PROSITE" id="PS01162">
    <property type="entry name" value="QOR_ZETA_CRYSTAL"/>
    <property type="match status" value="1"/>
</dbReference>
<name>A0A0U3FBD6_9MICC</name>
<dbReference type="CDD" id="cd08267">
    <property type="entry name" value="MDR1"/>
    <property type="match status" value="1"/>
</dbReference>
<dbReference type="InterPro" id="IPR002364">
    <property type="entry name" value="Quin_OxRdtase/zeta-crystal_CS"/>
</dbReference>
<dbReference type="EMBL" id="CP013747">
    <property type="protein sequence ID" value="ALV41113.1"/>
    <property type="molecule type" value="Genomic_DNA"/>
</dbReference>
<dbReference type="Gene3D" id="3.90.180.10">
    <property type="entry name" value="Medium-chain alcohol dehydrogenases, catalytic domain"/>
    <property type="match status" value="1"/>
</dbReference>
<dbReference type="SUPFAM" id="SSF50129">
    <property type="entry name" value="GroES-like"/>
    <property type="match status" value="1"/>
</dbReference>
<proteinExistence type="predicted"/>
<dbReference type="GO" id="GO:0016491">
    <property type="term" value="F:oxidoreductase activity"/>
    <property type="evidence" value="ECO:0007669"/>
    <property type="project" value="InterPro"/>
</dbReference>
<dbReference type="Pfam" id="PF08240">
    <property type="entry name" value="ADH_N"/>
    <property type="match status" value="1"/>
</dbReference>
<dbReference type="SMART" id="SM00829">
    <property type="entry name" value="PKS_ER"/>
    <property type="match status" value="1"/>
</dbReference>
<accession>A0A0U3FBD6</accession>
<dbReference type="KEGG" id="psul:AU252_08085"/>
<dbReference type="GO" id="GO:0008270">
    <property type="term" value="F:zinc ion binding"/>
    <property type="evidence" value="ECO:0007669"/>
    <property type="project" value="InterPro"/>
</dbReference>
<dbReference type="InterPro" id="IPR050700">
    <property type="entry name" value="YIM1/Zinc_Alcohol_DH_Fams"/>
</dbReference>
<reference evidence="2 3" key="1">
    <citation type="submission" date="2015-12" db="EMBL/GenBank/DDBJ databases">
        <authorList>
            <person name="Shamseldin A."/>
            <person name="Moawad H."/>
            <person name="Abd El-Rahim W.M."/>
            <person name="Sadowsky M.J."/>
        </authorList>
    </citation>
    <scope>NUCLEOTIDE SEQUENCE [LARGE SCALE GENOMIC DNA]</scope>
    <source>
        <strain evidence="2 3">Ar51</strain>
    </source>
</reference>
<dbReference type="InterPro" id="IPR011032">
    <property type="entry name" value="GroES-like_sf"/>
</dbReference>